<organism evidence="1 2">
    <name type="scientific">Desulfitobacterium dichloroeliminans (strain LMG P-21439 / DCA1)</name>
    <dbReference type="NCBI Taxonomy" id="871963"/>
    <lineage>
        <taxon>Bacteria</taxon>
        <taxon>Bacillati</taxon>
        <taxon>Bacillota</taxon>
        <taxon>Clostridia</taxon>
        <taxon>Eubacteriales</taxon>
        <taxon>Desulfitobacteriaceae</taxon>
        <taxon>Desulfitobacterium</taxon>
    </lineage>
</organism>
<proteinExistence type="predicted"/>
<dbReference type="KEGG" id="ddl:Desdi_1622"/>
<dbReference type="AlphaFoldDB" id="L0F848"/>
<name>L0F848_DESDL</name>
<dbReference type="Proteomes" id="UP000010797">
    <property type="component" value="Chromosome"/>
</dbReference>
<evidence type="ECO:0000313" key="2">
    <source>
        <dbReference type="Proteomes" id="UP000010797"/>
    </source>
</evidence>
<dbReference type="EMBL" id="CP003344">
    <property type="protein sequence ID" value="AGA69113.1"/>
    <property type="molecule type" value="Genomic_DNA"/>
</dbReference>
<dbReference type="RefSeq" id="WP_015262103.1">
    <property type="nucleotide sequence ID" value="NC_019903.1"/>
</dbReference>
<gene>
    <name evidence="1" type="ordered locus">Desdi_1622</name>
</gene>
<dbReference type="Pfam" id="PF14199">
    <property type="entry name" value="DUF4317"/>
    <property type="match status" value="1"/>
</dbReference>
<evidence type="ECO:0000313" key="1">
    <source>
        <dbReference type="EMBL" id="AGA69113.1"/>
    </source>
</evidence>
<dbReference type="InterPro" id="IPR025466">
    <property type="entry name" value="DUF4317"/>
</dbReference>
<accession>L0F848</accession>
<protein>
    <submittedName>
        <fullName evidence="1">Uncharacterized protein</fullName>
    </submittedName>
</protein>
<keyword evidence="2" id="KW-1185">Reference proteome</keyword>
<reference evidence="2" key="1">
    <citation type="submission" date="2012-02" db="EMBL/GenBank/DDBJ databases">
        <title>Complete sequence of Desulfitobacterium dichloroeliminans LMG P-21439.</title>
        <authorList>
            <person name="Lucas S."/>
            <person name="Han J."/>
            <person name="Lapidus A."/>
            <person name="Cheng J.-F."/>
            <person name="Goodwin L."/>
            <person name="Pitluck S."/>
            <person name="Peters L."/>
            <person name="Ovchinnikova G."/>
            <person name="Teshima H."/>
            <person name="Detter J.C."/>
            <person name="Han C."/>
            <person name="Tapia R."/>
            <person name="Land M."/>
            <person name="Hauser L."/>
            <person name="Kyrpides N."/>
            <person name="Ivanova N."/>
            <person name="Pagani I."/>
            <person name="Kruse T."/>
            <person name="de Vos W.M."/>
            <person name="Boon N."/>
            <person name="Smidt H."/>
            <person name="Woyke T."/>
        </authorList>
    </citation>
    <scope>NUCLEOTIDE SEQUENCE [LARGE SCALE GENOMIC DNA]</scope>
    <source>
        <strain evidence="2">LMG P-21439 / DCA1</strain>
    </source>
</reference>
<sequence>MNKNDVASIRKEFKLDNSRLKLADVVSIYVKGDNKQIIGTEKENFGRMAKSDKNQNLHGQLQKKGLPPTFIFKRLAASPFDHLTISALSFSFTIAF</sequence>
<dbReference type="HOGENOM" id="CLU_2355148_0_0_9"/>